<evidence type="ECO:0000313" key="4">
    <source>
        <dbReference type="Proteomes" id="UP000231990"/>
    </source>
</evidence>
<accession>A0A2M9ZNA7</accession>
<protein>
    <submittedName>
        <fullName evidence="2">Uncharacterized protein</fullName>
    </submittedName>
</protein>
<comment type="caution">
    <text evidence="2">The sequence shown here is derived from an EMBL/GenBank/DDBJ whole genome shotgun (WGS) entry which is preliminary data.</text>
</comment>
<dbReference type="EMBL" id="NPDY01000014">
    <property type="protein sequence ID" value="PJZ68959.1"/>
    <property type="molecule type" value="Genomic_DNA"/>
</dbReference>
<dbReference type="Proteomes" id="UP000231962">
    <property type="component" value="Unassembled WGS sequence"/>
</dbReference>
<sequence length="366" mass="41800">MRLASVPLGFSKFQSLLLSVFIIFQSYCATQENQQGESILFLALLDLPESISRIYDYEDRILFECSVYSEISYSEICSIRPDGSDFKKHTNGKYDMILKILPSKTKDVLFLRSAEIKFLQSAKIESVAHDNYVAEFQGWKFTYKIEKLTILDGEWSTETICSESAYSNYPGLSSELSDSLCKNAAEMDSSRNYGKSILIDNIHNTLDLYDGDSYLDLNSKRPILGNLMWKDTFLPYEKYAWTSPRKELFAIPTTCAGCPVLGDGLRPLLGYTLFDRDGNEALTIETGMKNITGEFLPDFRSFVIWSPNEKSILVVNQYIAERINTSFHIRNLETGEGTDILISEMNPEFFAEYLEEETTLWTELPK</sequence>
<evidence type="ECO:0000313" key="2">
    <source>
        <dbReference type="EMBL" id="PJZ73423.1"/>
    </source>
</evidence>
<dbReference type="EMBL" id="NPDZ01000004">
    <property type="protein sequence ID" value="PJZ73423.1"/>
    <property type="molecule type" value="Genomic_DNA"/>
</dbReference>
<reference evidence="3 4" key="1">
    <citation type="submission" date="2017-07" db="EMBL/GenBank/DDBJ databases">
        <title>Leptospira spp. isolated from tropical soils.</title>
        <authorList>
            <person name="Thibeaux R."/>
            <person name="Iraola G."/>
            <person name="Ferres I."/>
            <person name="Bierque E."/>
            <person name="Girault D."/>
            <person name="Soupe-Gilbert M.-E."/>
            <person name="Picardeau M."/>
            <person name="Goarant C."/>
        </authorList>
    </citation>
    <scope>NUCLEOTIDE SEQUENCE [LARGE SCALE GENOMIC DNA]</scope>
    <source>
        <strain evidence="2 4">FH1-B-B1</strain>
        <strain evidence="1 3">FH1-B-C1</strain>
    </source>
</reference>
<organism evidence="2 4">
    <name type="scientific">Leptospira perolatii</name>
    <dbReference type="NCBI Taxonomy" id="2023191"/>
    <lineage>
        <taxon>Bacteria</taxon>
        <taxon>Pseudomonadati</taxon>
        <taxon>Spirochaetota</taxon>
        <taxon>Spirochaetia</taxon>
        <taxon>Leptospirales</taxon>
        <taxon>Leptospiraceae</taxon>
        <taxon>Leptospira</taxon>
    </lineage>
</organism>
<proteinExistence type="predicted"/>
<gene>
    <name evidence="1" type="ORF">CH360_13890</name>
    <name evidence="2" type="ORF">CH373_07825</name>
</gene>
<dbReference type="Proteomes" id="UP000231990">
    <property type="component" value="Unassembled WGS sequence"/>
</dbReference>
<evidence type="ECO:0000313" key="1">
    <source>
        <dbReference type="EMBL" id="PJZ68959.1"/>
    </source>
</evidence>
<keyword evidence="3" id="KW-1185">Reference proteome</keyword>
<dbReference type="AlphaFoldDB" id="A0A2M9ZNA7"/>
<name>A0A2M9ZNA7_9LEPT</name>
<evidence type="ECO:0000313" key="3">
    <source>
        <dbReference type="Proteomes" id="UP000231962"/>
    </source>
</evidence>
<dbReference type="RefSeq" id="WP_100714649.1">
    <property type="nucleotide sequence ID" value="NZ_NPDY01000014.1"/>
</dbReference>